<evidence type="ECO:0000313" key="2">
    <source>
        <dbReference type="Proteomes" id="UP000823775"/>
    </source>
</evidence>
<organism evidence="1 2">
    <name type="scientific">Datura stramonium</name>
    <name type="common">Jimsonweed</name>
    <name type="synonym">Common thornapple</name>
    <dbReference type="NCBI Taxonomy" id="4076"/>
    <lineage>
        <taxon>Eukaryota</taxon>
        <taxon>Viridiplantae</taxon>
        <taxon>Streptophyta</taxon>
        <taxon>Embryophyta</taxon>
        <taxon>Tracheophyta</taxon>
        <taxon>Spermatophyta</taxon>
        <taxon>Magnoliopsida</taxon>
        <taxon>eudicotyledons</taxon>
        <taxon>Gunneridae</taxon>
        <taxon>Pentapetalae</taxon>
        <taxon>asterids</taxon>
        <taxon>lamiids</taxon>
        <taxon>Solanales</taxon>
        <taxon>Solanaceae</taxon>
        <taxon>Solanoideae</taxon>
        <taxon>Datureae</taxon>
        <taxon>Datura</taxon>
    </lineage>
</organism>
<comment type="caution">
    <text evidence="1">The sequence shown here is derived from an EMBL/GenBank/DDBJ whole genome shotgun (WGS) entry which is preliminary data.</text>
</comment>
<accession>A0ABS8TJA1</accession>
<sequence>MSNSLMMEQGRRWRVPNPSHDLSSCDGYSGVHGDNSKRPQVLLIAVSLTGCLQELSD</sequence>
<dbReference type="Proteomes" id="UP000823775">
    <property type="component" value="Unassembled WGS sequence"/>
</dbReference>
<keyword evidence="2" id="KW-1185">Reference proteome</keyword>
<evidence type="ECO:0000313" key="1">
    <source>
        <dbReference type="EMBL" id="MCD7470941.1"/>
    </source>
</evidence>
<proteinExistence type="predicted"/>
<reference evidence="1 2" key="1">
    <citation type="journal article" date="2021" name="BMC Genomics">
        <title>Datura genome reveals duplications of psychoactive alkaloid biosynthetic genes and high mutation rate following tissue culture.</title>
        <authorList>
            <person name="Rajewski A."/>
            <person name="Carter-House D."/>
            <person name="Stajich J."/>
            <person name="Litt A."/>
        </authorList>
    </citation>
    <scope>NUCLEOTIDE SEQUENCE [LARGE SCALE GENOMIC DNA]</scope>
    <source>
        <strain evidence="1">AR-01</strain>
    </source>
</reference>
<protein>
    <submittedName>
        <fullName evidence="1">Uncharacterized protein</fullName>
    </submittedName>
</protein>
<feature type="non-terminal residue" evidence="1">
    <location>
        <position position="57"/>
    </location>
</feature>
<gene>
    <name evidence="1" type="ORF">HAX54_011184</name>
</gene>
<name>A0ABS8TJA1_DATST</name>
<dbReference type="EMBL" id="JACEIK010001632">
    <property type="protein sequence ID" value="MCD7470941.1"/>
    <property type="molecule type" value="Genomic_DNA"/>
</dbReference>